<reference evidence="2 3" key="1">
    <citation type="submission" date="2019-07" db="EMBL/GenBank/DDBJ databases">
        <title>Microbispora hainanensis DSM 45428.</title>
        <authorList>
            <person name="Thawai C."/>
        </authorList>
    </citation>
    <scope>NUCLEOTIDE SEQUENCE [LARGE SCALE GENOMIC DNA]</scope>
    <source>
        <strain evidence="2 3">DSM 45428</strain>
    </source>
</reference>
<dbReference type="InterPro" id="IPR012337">
    <property type="entry name" value="RNaseH-like_sf"/>
</dbReference>
<dbReference type="RefSeq" id="WP_142620087.1">
    <property type="nucleotide sequence ID" value="NZ_VIRM01000021.1"/>
</dbReference>
<evidence type="ECO:0000259" key="1">
    <source>
        <dbReference type="Pfam" id="PF13546"/>
    </source>
</evidence>
<dbReference type="InterPro" id="IPR038721">
    <property type="entry name" value="IS701-like_DDE_dom"/>
</dbReference>
<comment type="caution">
    <text evidence="2">The sequence shown here is derived from an EMBL/GenBank/DDBJ whole genome shotgun (WGS) entry which is preliminary data.</text>
</comment>
<organism evidence="2 3">
    <name type="scientific">Microbispora hainanensis</name>
    <dbReference type="NCBI Taxonomy" id="568844"/>
    <lineage>
        <taxon>Bacteria</taxon>
        <taxon>Bacillati</taxon>
        <taxon>Actinomycetota</taxon>
        <taxon>Actinomycetes</taxon>
        <taxon>Streptosporangiales</taxon>
        <taxon>Streptosporangiaceae</taxon>
        <taxon>Microbispora</taxon>
    </lineage>
</organism>
<dbReference type="Proteomes" id="UP000316541">
    <property type="component" value="Unassembled WGS sequence"/>
</dbReference>
<evidence type="ECO:0000313" key="3">
    <source>
        <dbReference type="Proteomes" id="UP000316541"/>
    </source>
</evidence>
<dbReference type="SUPFAM" id="SSF53098">
    <property type="entry name" value="Ribonuclease H-like"/>
    <property type="match status" value="1"/>
</dbReference>
<dbReference type="AlphaFoldDB" id="A0A544YSJ9"/>
<dbReference type="PANTHER" id="PTHR33627:SF1">
    <property type="entry name" value="TRANSPOSASE"/>
    <property type="match status" value="1"/>
</dbReference>
<dbReference type="Pfam" id="PF13546">
    <property type="entry name" value="DDE_5"/>
    <property type="match status" value="1"/>
</dbReference>
<accession>A0A544YSJ9</accession>
<proteinExistence type="predicted"/>
<sequence>MFDELTDRIGNRFSRVEPRRRVRALLGGLLSELPRKNCWTLAEHAGDRTPDGMQHLLSRAVWDADAVRDDLRGYVVEHLGHDGAVLVVDETGDLKKGTGTVGVQRQYTGTAGRIENSQVAVFLAYSTPAGHAFIDRELYLPQAWTGDADRCGRAGVPQDRQFATKGELATRMVARALDAEVEARWVTGDEVYGQSPHLRAELEARKVGYVLAVASSHRVTTGAGACRADQVIFLVAQASWQRLSAGTGAKGYRYYDWALVEIDRERPGRHWLLIRRNRRTSELAFYRCYAPVPVPLAVLVMVAGRRWTIEESFQTGKGLTGLDEHQVRRWTSWYRWTTLAMLAHAFLAAVTAHQRADQPAEHELAPMTLGETRRLLVRMLVQTAHSMTDLLQWSRWRRRHQARARASHYRRQALYEP</sequence>
<evidence type="ECO:0000313" key="2">
    <source>
        <dbReference type="EMBL" id="TQS19749.1"/>
    </source>
</evidence>
<dbReference type="InterPro" id="IPR039365">
    <property type="entry name" value="IS701-like"/>
</dbReference>
<gene>
    <name evidence="2" type="ORF">FLX08_18285</name>
</gene>
<dbReference type="NCBIfam" id="NF033540">
    <property type="entry name" value="transpos_IS701"/>
    <property type="match status" value="1"/>
</dbReference>
<dbReference type="PANTHER" id="PTHR33627">
    <property type="entry name" value="TRANSPOSASE"/>
    <property type="match status" value="1"/>
</dbReference>
<dbReference type="EMBL" id="VIRM01000021">
    <property type="protein sequence ID" value="TQS19749.1"/>
    <property type="molecule type" value="Genomic_DNA"/>
</dbReference>
<feature type="domain" description="Transposase IS701-like DDE" evidence="1">
    <location>
        <begin position="12"/>
        <end position="220"/>
    </location>
</feature>
<name>A0A544YSJ9_9ACTN</name>
<protein>
    <submittedName>
        <fullName evidence="2">IS701 family transposase</fullName>
    </submittedName>
</protein>